<organism evidence="2 3">
    <name type="scientific">Wenzhouxiangella limi</name>
    <dbReference type="NCBI Taxonomy" id="2707351"/>
    <lineage>
        <taxon>Bacteria</taxon>
        <taxon>Pseudomonadati</taxon>
        <taxon>Pseudomonadota</taxon>
        <taxon>Gammaproteobacteria</taxon>
        <taxon>Chromatiales</taxon>
        <taxon>Wenzhouxiangellaceae</taxon>
        <taxon>Wenzhouxiangella</taxon>
    </lineage>
</organism>
<gene>
    <name evidence="2" type="ORF">G3I74_09615</name>
</gene>
<dbReference type="Proteomes" id="UP000484885">
    <property type="component" value="Unassembled WGS sequence"/>
</dbReference>
<dbReference type="EMBL" id="JAAGSC010000041">
    <property type="protein sequence ID" value="NDY95987.1"/>
    <property type="molecule type" value="Genomic_DNA"/>
</dbReference>
<dbReference type="InterPro" id="IPR005586">
    <property type="entry name" value="ABC_trans_aux"/>
</dbReference>
<protein>
    <recommendedName>
        <fullName evidence="1">ABC-type transport auxiliary lipoprotein component domain-containing protein</fullName>
    </recommendedName>
</protein>
<dbReference type="Pfam" id="PF03886">
    <property type="entry name" value="ABC_trans_aux"/>
    <property type="match status" value="1"/>
</dbReference>
<feature type="domain" description="ABC-type transport auxiliary lipoprotein component" evidence="1">
    <location>
        <begin position="45"/>
        <end position="194"/>
    </location>
</feature>
<sequence length="211" mass="23235">MSLSPSIYPNALRLASVVLVALSLSACGLGGRSAPVTIVAPQIDLETQAQWPEVDWALQVRRPVADRMRDSERILIRTGSSRLQTYPAVAWLDNAPDMLQALMIHALDDSDRFAAVGRPGNLRARFALATELRRFEGVDDHASAMAVELVIQSNLIDQRSGAVVASRTFRVTEPAAGNQLDALVPAFERAIQSYFEDLIDWVLVEGQRQER</sequence>
<evidence type="ECO:0000313" key="3">
    <source>
        <dbReference type="Proteomes" id="UP000484885"/>
    </source>
</evidence>
<evidence type="ECO:0000313" key="2">
    <source>
        <dbReference type="EMBL" id="NDY95987.1"/>
    </source>
</evidence>
<comment type="caution">
    <text evidence="2">The sequence shown here is derived from an EMBL/GenBank/DDBJ whole genome shotgun (WGS) entry which is preliminary data.</text>
</comment>
<dbReference type="AlphaFoldDB" id="A0A845UX39"/>
<keyword evidence="3" id="KW-1185">Reference proteome</keyword>
<accession>A0A845UX39</accession>
<dbReference type="RefSeq" id="WP_164211376.1">
    <property type="nucleotide sequence ID" value="NZ_JAAGSC010000041.1"/>
</dbReference>
<dbReference type="Gene3D" id="3.40.50.10610">
    <property type="entry name" value="ABC-type transport auxiliary lipoprotein component"/>
    <property type="match status" value="1"/>
</dbReference>
<reference evidence="2 3" key="1">
    <citation type="submission" date="2020-02" db="EMBL/GenBank/DDBJ databases">
        <authorList>
            <person name="Zhang X.-Y."/>
        </authorList>
    </citation>
    <scope>NUCLEOTIDE SEQUENCE [LARGE SCALE GENOMIC DNA]</scope>
    <source>
        <strain evidence="2 3">C33</strain>
    </source>
</reference>
<dbReference type="SUPFAM" id="SSF159594">
    <property type="entry name" value="XCC0632-like"/>
    <property type="match status" value="1"/>
</dbReference>
<proteinExistence type="predicted"/>
<name>A0A845UX39_9GAMM</name>
<evidence type="ECO:0000259" key="1">
    <source>
        <dbReference type="Pfam" id="PF03886"/>
    </source>
</evidence>